<dbReference type="InterPro" id="IPR012337">
    <property type="entry name" value="RNaseH-like_sf"/>
</dbReference>
<dbReference type="SUPFAM" id="SSF53098">
    <property type="entry name" value="Ribonuclease H-like"/>
    <property type="match status" value="1"/>
</dbReference>
<dbReference type="InterPro" id="IPR036397">
    <property type="entry name" value="RNaseH_sf"/>
</dbReference>
<evidence type="ECO:0000256" key="1">
    <source>
        <dbReference type="SAM" id="MobiDB-lite"/>
    </source>
</evidence>
<keyword evidence="3" id="KW-1185">Reference proteome</keyword>
<dbReference type="EMBL" id="WQMS01000002">
    <property type="protein sequence ID" value="MVO76866.1"/>
    <property type="molecule type" value="Genomic_DNA"/>
</dbReference>
<protein>
    <recommendedName>
        <fullName evidence="4">Integrase catalytic domain-containing protein</fullName>
    </recommendedName>
</protein>
<evidence type="ECO:0008006" key="4">
    <source>
        <dbReference type="Google" id="ProtNLM"/>
    </source>
</evidence>
<dbReference type="Gene3D" id="3.30.420.10">
    <property type="entry name" value="Ribonuclease H-like superfamily/Ribonuclease H"/>
    <property type="match status" value="1"/>
</dbReference>
<sequence length="777" mass="87218">MSNFDIYASLKPGSELVYKRTSYFLTTRTPDRRFMAISSTGLILTMPDPESGLPAFPTVAMMRAAQASRELVIRSDPLDDPVRAEARAEEASAEEIEARDSWAPLRRKVLKAWEMEPDDDLPALSDSGLTTWFLRAFDKQEVIARFGRVPCGTTLRTWIKKRGRRGDRRAVDAESRSGRVPRRRKAHQIVVNIGRLHAVAVEAITGRTQKTGFKLFKRDVARASRGQPVEVNGVKLSYEKPAKPLKPYGREIFRLECHRAKNGDTTQAAFGKKARQAEYRGGGVSKEPTRYLEIVEQDDTPFPKYFLIDLERRVPVGPATVVFSMDVFTRCFIGWDVSFESPSISTWMRAVAHGAEPKEVPKRYRESHPELADIFGYVVGAYVYDNALQNISKANEDAGGDLCHEVRLAGEGQPTHKNHVERGHQTVQSLMSEVPGSPLSVPRMRKYGYDPQKHVVVTIQEFRVLLAEAIAKYHLTPSEALNWRCPLDVWTEQMSLHGHSQARDLDQFLRSIGDVDYVPFGRTGCRLHGLKYSDGQANESLLADFAHALGPAEDTEDPTYRVKVKSYTDDIGFVSVWNPHTRRYVDVPCTKRRYASGKPRWLHERTLEHAAAMGADFYGKTPEEVEEALIELEAGFIDDLKAAMPEAAARERQTMARLIDAPNVRRYLGDAVSMIRVQPSPSGMESLVEHELRSTIRRDAMVEPQRRRRGSQTDRDSRDAGGTREIADAATRRTPPRHGSRGSNRAAGEPGSRPRPKRAEKSQAAGAVKPLSTSTFK</sequence>
<dbReference type="Proteomes" id="UP000441389">
    <property type="component" value="Unassembled WGS sequence"/>
</dbReference>
<accession>A0A6I4IXR6</accession>
<organism evidence="2 3">
    <name type="scientific">Sphingomonas horti</name>
    <dbReference type="NCBI Taxonomy" id="2682842"/>
    <lineage>
        <taxon>Bacteria</taxon>
        <taxon>Pseudomonadati</taxon>
        <taxon>Pseudomonadota</taxon>
        <taxon>Alphaproteobacteria</taxon>
        <taxon>Sphingomonadales</taxon>
        <taxon>Sphingomonadaceae</taxon>
        <taxon>Sphingomonas</taxon>
    </lineage>
</organism>
<proteinExistence type="predicted"/>
<feature type="compositionally biased region" description="Basic and acidic residues" evidence="1">
    <location>
        <begin position="695"/>
        <end position="731"/>
    </location>
</feature>
<dbReference type="RefSeq" id="WP_157025842.1">
    <property type="nucleotide sequence ID" value="NZ_WQMS01000002.1"/>
</dbReference>
<reference evidence="2 3" key="1">
    <citation type="submission" date="2019-12" db="EMBL/GenBank/DDBJ databases">
        <authorList>
            <person name="Huq M.A."/>
        </authorList>
    </citation>
    <scope>NUCLEOTIDE SEQUENCE [LARGE SCALE GENOMIC DNA]</scope>
    <source>
        <strain evidence="2 3">MAH-20</strain>
    </source>
</reference>
<comment type="caution">
    <text evidence="2">The sequence shown here is derived from an EMBL/GenBank/DDBJ whole genome shotgun (WGS) entry which is preliminary data.</text>
</comment>
<gene>
    <name evidence="2" type="ORF">GON01_02795</name>
</gene>
<dbReference type="AlphaFoldDB" id="A0A6I4IXR6"/>
<evidence type="ECO:0000313" key="3">
    <source>
        <dbReference type="Proteomes" id="UP000441389"/>
    </source>
</evidence>
<evidence type="ECO:0000313" key="2">
    <source>
        <dbReference type="EMBL" id="MVO76866.1"/>
    </source>
</evidence>
<name>A0A6I4IXR6_9SPHN</name>
<feature type="region of interest" description="Disordered" evidence="1">
    <location>
        <begin position="695"/>
        <end position="777"/>
    </location>
</feature>
<dbReference type="GO" id="GO:0003676">
    <property type="term" value="F:nucleic acid binding"/>
    <property type="evidence" value="ECO:0007669"/>
    <property type="project" value="InterPro"/>
</dbReference>